<feature type="domain" description="BHLH" evidence="6">
    <location>
        <begin position="172"/>
        <end position="222"/>
    </location>
</feature>
<dbReference type="PROSITE" id="PS50888">
    <property type="entry name" value="BHLH"/>
    <property type="match status" value="1"/>
</dbReference>
<dbReference type="InterPro" id="IPR036638">
    <property type="entry name" value="HLH_DNA-bd_sf"/>
</dbReference>
<dbReference type="GO" id="GO:0005634">
    <property type="term" value="C:nucleus"/>
    <property type="evidence" value="ECO:0007669"/>
    <property type="project" value="UniProtKB-SubCell"/>
</dbReference>
<keyword evidence="3" id="KW-0804">Transcription</keyword>
<reference evidence="7" key="1">
    <citation type="submission" date="2014-12" db="EMBL/GenBank/DDBJ databases">
        <title>Genome-wide characterization and analysis of bHLH transcription factors related to tanshinones biosynthesis in Salvia miltiorrhiza.</title>
        <authorList>
            <person name="Zhang X."/>
            <person name="Song J."/>
        </authorList>
    </citation>
    <scope>NUCLEOTIDE SEQUENCE</scope>
</reference>
<dbReference type="Gene3D" id="4.10.280.10">
    <property type="entry name" value="Helix-loop-helix DNA-binding domain"/>
    <property type="match status" value="1"/>
</dbReference>
<proteinExistence type="evidence at transcript level"/>
<dbReference type="EMBL" id="KP257434">
    <property type="protein sequence ID" value="AKN09536.1"/>
    <property type="molecule type" value="mRNA"/>
</dbReference>
<keyword evidence="2" id="KW-0805">Transcription regulation</keyword>
<dbReference type="GO" id="GO:0046983">
    <property type="term" value="F:protein dimerization activity"/>
    <property type="evidence" value="ECO:0007669"/>
    <property type="project" value="InterPro"/>
</dbReference>
<sequence>MVFSYSCILMHIYSQQNLVLSAPTSVPILPGSQKGQEFLQEKRHNRGKFKCCSSIMAADNVAEMSIFSKVDHFYSCGWDAMVLGNETATFLENQTKLNSSDSGLAESMPMITSVGEVDESCSHPDFFQDRCQSPSNAKRKRNVSSSKNSKVDEKQTVDAEEKFVHIRAKKGQATSNHSLAERVRRERISERMRLLQELVPGCDKITGKAVVLDEIINYVQSLQQQVEFLSMKLATVDPELNLDIQPTLSTHLRGSNGVGGTSSSCSQGNVPSLPQDLWNNELQSVLQTRFYPCSSMSGLLGNGLSEMEL</sequence>
<comment type="subcellular location">
    <subcellularLocation>
        <location evidence="1">Nucleus</location>
    </subcellularLocation>
</comment>
<evidence type="ECO:0000256" key="1">
    <source>
        <dbReference type="ARBA" id="ARBA00004123"/>
    </source>
</evidence>
<keyword evidence="4" id="KW-0539">Nucleus</keyword>
<dbReference type="FunFam" id="4.10.280.10:FF:000002">
    <property type="entry name" value="Basic helix-loop-helix transcription factor"/>
    <property type="match status" value="1"/>
</dbReference>
<dbReference type="SUPFAM" id="SSF47459">
    <property type="entry name" value="HLH, helix-loop-helix DNA-binding domain"/>
    <property type="match status" value="1"/>
</dbReference>
<dbReference type="PANTHER" id="PTHR12565">
    <property type="entry name" value="STEROL REGULATORY ELEMENT-BINDING PROTEIN"/>
    <property type="match status" value="1"/>
</dbReference>
<dbReference type="Pfam" id="PF00010">
    <property type="entry name" value="HLH"/>
    <property type="match status" value="1"/>
</dbReference>
<evidence type="ECO:0000256" key="3">
    <source>
        <dbReference type="ARBA" id="ARBA00023163"/>
    </source>
</evidence>
<evidence type="ECO:0000256" key="4">
    <source>
        <dbReference type="ARBA" id="ARBA00023242"/>
    </source>
</evidence>
<dbReference type="PANTHER" id="PTHR12565:SF312">
    <property type="entry name" value="TRANSCRIPTION FACTOR BHLH74"/>
    <property type="match status" value="1"/>
</dbReference>
<organism evidence="7">
    <name type="scientific">Salvia miltiorrhiza</name>
    <name type="common">Chinese sage</name>
    <dbReference type="NCBI Taxonomy" id="226208"/>
    <lineage>
        <taxon>Eukaryota</taxon>
        <taxon>Viridiplantae</taxon>
        <taxon>Streptophyta</taxon>
        <taxon>Embryophyta</taxon>
        <taxon>Tracheophyta</taxon>
        <taxon>Spermatophyta</taxon>
        <taxon>Magnoliopsida</taxon>
        <taxon>eudicotyledons</taxon>
        <taxon>Gunneridae</taxon>
        <taxon>Pentapetalae</taxon>
        <taxon>asterids</taxon>
        <taxon>lamiids</taxon>
        <taxon>Lamiales</taxon>
        <taxon>Lamiaceae</taxon>
        <taxon>Nepetoideae</taxon>
        <taxon>Mentheae</taxon>
        <taxon>Salviinae</taxon>
        <taxon>Salvia</taxon>
        <taxon>Salvia incertae sedis</taxon>
    </lineage>
</organism>
<feature type="region of interest" description="Disordered" evidence="5">
    <location>
        <begin position="132"/>
        <end position="156"/>
    </location>
</feature>
<dbReference type="CDD" id="cd18919">
    <property type="entry name" value="bHLH_AtBPE_like"/>
    <property type="match status" value="1"/>
</dbReference>
<name>A0A0H3YBQ0_SALMI</name>
<evidence type="ECO:0000313" key="7">
    <source>
        <dbReference type="EMBL" id="AKN09536.1"/>
    </source>
</evidence>
<evidence type="ECO:0000256" key="2">
    <source>
        <dbReference type="ARBA" id="ARBA00023015"/>
    </source>
</evidence>
<dbReference type="SMART" id="SM00353">
    <property type="entry name" value="HLH"/>
    <property type="match status" value="1"/>
</dbReference>
<dbReference type="AlphaFoldDB" id="A0A0H3YBQ0"/>
<dbReference type="InterPro" id="IPR011598">
    <property type="entry name" value="bHLH_dom"/>
</dbReference>
<protein>
    <submittedName>
        <fullName evidence="7">Basic helix-loop-helix transcription factor</fullName>
    </submittedName>
</protein>
<dbReference type="InterPro" id="IPR024097">
    <property type="entry name" value="bHLH_ZIP_TF"/>
</dbReference>
<evidence type="ECO:0000256" key="5">
    <source>
        <dbReference type="SAM" id="MobiDB-lite"/>
    </source>
</evidence>
<dbReference type="GO" id="GO:0003700">
    <property type="term" value="F:DNA-binding transcription factor activity"/>
    <property type="evidence" value="ECO:0007669"/>
    <property type="project" value="TreeGrafter"/>
</dbReference>
<evidence type="ECO:0000259" key="6">
    <source>
        <dbReference type="PROSITE" id="PS50888"/>
    </source>
</evidence>
<accession>A0A0H3YBQ0</accession>